<feature type="compositionally biased region" description="Polar residues" evidence="1">
    <location>
        <begin position="188"/>
        <end position="197"/>
    </location>
</feature>
<feature type="transmembrane region" description="Helical" evidence="2">
    <location>
        <begin position="437"/>
        <end position="462"/>
    </location>
</feature>
<gene>
    <name evidence="3" type="ORF">BD289DRAFT_482528</name>
</gene>
<dbReference type="InParanoid" id="A0A2T3A8G2"/>
<accession>A0A2T3A8G2</accession>
<dbReference type="AlphaFoldDB" id="A0A2T3A8G2"/>
<reference evidence="3 4" key="1">
    <citation type="journal article" date="2018" name="Mycol. Prog.">
        <title>Coniella lustricola, a new species from submerged detritus.</title>
        <authorList>
            <person name="Raudabaugh D.B."/>
            <person name="Iturriaga T."/>
            <person name="Carver A."/>
            <person name="Mondo S."/>
            <person name="Pangilinan J."/>
            <person name="Lipzen A."/>
            <person name="He G."/>
            <person name="Amirebrahimi M."/>
            <person name="Grigoriev I.V."/>
            <person name="Miller A.N."/>
        </authorList>
    </citation>
    <scope>NUCLEOTIDE SEQUENCE [LARGE SCALE GENOMIC DNA]</scope>
    <source>
        <strain evidence="3 4">B22-T-1</strain>
    </source>
</reference>
<dbReference type="InterPro" id="IPR044926">
    <property type="entry name" value="RGS_subdomain_2"/>
</dbReference>
<dbReference type="STRING" id="2025994.A0A2T3A8G2"/>
<evidence type="ECO:0000256" key="2">
    <source>
        <dbReference type="SAM" id="Phobius"/>
    </source>
</evidence>
<dbReference type="InterPro" id="IPR036305">
    <property type="entry name" value="RGS_sf"/>
</dbReference>
<keyword evidence="2" id="KW-1133">Transmembrane helix</keyword>
<dbReference type="Proteomes" id="UP000241462">
    <property type="component" value="Unassembled WGS sequence"/>
</dbReference>
<feature type="transmembrane region" description="Helical" evidence="2">
    <location>
        <begin position="299"/>
        <end position="323"/>
    </location>
</feature>
<name>A0A2T3A8G2_9PEZI</name>
<feature type="region of interest" description="Disordered" evidence="1">
    <location>
        <begin position="143"/>
        <end position="197"/>
    </location>
</feature>
<feature type="transmembrane region" description="Helical" evidence="2">
    <location>
        <begin position="329"/>
        <end position="352"/>
    </location>
</feature>
<sequence length="465" mass="51899">MGWLKINPRNAVLPPLERAESNDDPRSVAHRSIGSSGSEFSVAIPEGLGFDKIIDGETCPPCTLRDFMNFLLYVEHSAENLQFYLWHRSYQERFNSTTTPDIALAPEWSQEQQDEAFAKLQREHRNGLRRNSAVMSAVLRGTDFSRDGNRTNPGNSLRLSEKHSTRFADRESNPFSTPPATPSRTDELSSTGSRSDAATWRNQAADAFAAAGCPAPFTIQPFRTEIDRVIATYIMDDAPRQLNLSARERKQLLMALSHTTHPTAFRQVARSVETTLRVQAHPNFIRWCIHNGNPPRIKLASILGISTVIGSLVAYIVLCLSSVPRGYRALPAILLVTGIATWWAGHKGICIVMHGVRRRQLSPWEIFGDDDVEMQEDDVSSSGEKGSLGRFASFGTANSYEDQPWVAKYQQRNLVRKLFDKEVWIQEPALRTVHNKIFLHSLLAGVVVGGILTAVFVCVPGGHFF</sequence>
<proteinExistence type="predicted"/>
<evidence type="ECO:0008006" key="5">
    <source>
        <dbReference type="Google" id="ProtNLM"/>
    </source>
</evidence>
<organism evidence="3 4">
    <name type="scientific">Coniella lustricola</name>
    <dbReference type="NCBI Taxonomy" id="2025994"/>
    <lineage>
        <taxon>Eukaryota</taxon>
        <taxon>Fungi</taxon>
        <taxon>Dikarya</taxon>
        <taxon>Ascomycota</taxon>
        <taxon>Pezizomycotina</taxon>
        <taxon>Sordariomycetes</taxon>
        <taxon>Sordariomycetidae</taxon>
        <taxon>Diaporthales</taxon>
        <taxon>Schizoparmaceae</taxon>
        <taxon>Coniella</taxon>
    </lineage>
</organism>
<dbReference type="EMBL" id="KZ678438">
    <property type="protein sequence ID" value="PSR85730.1"/>
    <property type="molecule type" value="Genomic_DNA"/>
</dbReference>
<dbReference type="Gene3D" id="1.10.167.10">
    <property type="entry name" value="Regulator of G-protein Signalling 4, domain 2"/>
    <property type="match status" value="1"/>
</dbReference>
<dbReference type="SUPFAM" id="SSF48097">
    <property type="entry name" value="Regulator of G-protein signaling, RGS"/>
    <property type="match status" value="1"/>
</dbReference>
<evidence type="ECO:0000256" key="1">
    <source>
        <dbReference type="SAM" id="MobiDB-lite"/>
    </source>
</evidence>
<evidence type="ECO:0000313" key="3">
    <source>
        <dbReference type="EMBL" id="PSR85730.1"/>
    </source>
</evidence>
<evidence type="ECO:0000313" key="4">
    <source>
        <dbReference type="Proteomes" id="UP000241462"/>
    </source>
</evidence>
<dbReference type="PANTHER" id="PTHR39466:SF1">
    <property type="entry name" value="RGS DOMAIN-CONTAINING PROTEIN"/>
    <property type="match status" value="1"/>
</dbReference>
<dbReference type="PANTHER" id="PTHR39466">
    <property type="entry name" value="RGS DOMAIN-CONTAINING PROTEIN"/>
    <property type="match status" value="1"/>
</dbReference>
<keyword evidence="4" id="KW-1185">Reference proteome</keyword>
<protein>
    <recommendedName>
        <fullName evidence="5">RGS domain-containing protein</fullName>
    </recommendedName>
</protein>
<keyword evidence="2" id="KW-0472">Membrane</keyword>
<dbReference type="OrthoDB" id="3232309at2759"/>
<keyword evidence="2" id="KW-0812">Transmembrane</keyword>
<feature type="compositionally biased region" description="Basic and acidic residues" evidence="1">
    <location>
        <begin position="159"/>
        <end position="172"/>
    </location>
</feature>